<accession>A0A1H8ICP9</accession>
<feature type="domain" description="HTH lysR-type" evidence="5">
    <location>
        <begin position="3"/>
        <end position="60"/>
    </location>
</feature>
<dbReference type="PANTHER" id="PTHR30537:SF30">
    <property type="entry name" value="TRANSCRIPTIONAL REGULATOR-RELATED"/>
    <property type="match status" value="1"/>
</dbReference>
<evidence type="ECO:0000256" key="1">
    <source>
        <dbReference type="ARBA" id="ARBA00009437"/>
    </source>
</evidence>
<dbReference type="RefSeq" id="WP_074788085.1">
    <property type="nucleotide sequence ID" value="NZ_FOBO01000023.1"/>
</dbReference>
<dbReference type="Pfam" id="PF00126">
    <property type="entry name" value="HTH_1"/>
    <property type="match status" value="1"/>
</dbReference>
<dbReference type="InterPro" id="IPR036390">
    <property type="entry name" value="WH_DNA-bd_sf"/>
</dbReference>
<keyword evidence="2" id="KW-0805">Transcription regulation</keyword>
<evidence type="ECO:0000256" key="3">
    <source>
        <dbReference type="ARBA" id="ARBA00023125"/>
    </source>
</evidence>
<evidence type="ECO:0000259" key="5">
    <source>
        <dbReference type="PROSITE" id="PS50931"/>
    </source>
</evidence>
<dbReference type="Gene3D" id="1.10.10.10">
    <property type="entry name" value="Winged helix-like DNA-binding domain superfamily/Winged helix DNA-binding domain"/>
    <property type="match status" value="1"/>
</dbReference>
<dbReference type="InterPro" id="IPR058163">
    <property type="entry name" value="LysR-type_TF_proteobact-type"/>
</dbReference>
<dbReference type="InterPro" id="IPR005119">
    <property type="entry name" value="LysR_subst-bd"/>
</dbReference>
<evidence type="ECO:0000313" key="7">
    <source>
        <dbReference type="Proteomes" id="UP000182160"/>
    </source>
</evidence>
<proteinExistence type="inferred from homology"/>
<dbReference type="SUPFAM" id="SSF53850">
    <property type="entry name" value="Periplasmic binding protein-like II"/>
    <property type="match status" value="1"/>
</dbReference>
<dbReference type="GO" id="GO:0043565">
    <property type="term" value="F:sequence-specific DNA binding"/>
    <property type="evidence" value="ECO:0007669"/>
    <property type="project" value="TreeGrafter"/>
</dbReference>
<reference evidence="6 7" key="1">
    <citation type="submission" date="2016-10" db="EMBL/GenBank/DDBJ databases">
        <authorList>
            <person name="de Groot N.N."/>
        </authorList>
    </citation>
    <scope>NUCLEOTIDE SEQUENCE [LARGE SCALE GENOMIC DNA]</scope>
    <source>
        <strain evidence="6 7">DSM 11457</strain>
    </source>
</reference>
<evidence type="ECO:0000256" key="4">
    <source>
        <dbReference type="ARBA" id="ARBA00023163"/>
    </source>
</evidence>
<comment type="similarity">
    <text evidence="1">Belongs to the LysR transcriptional regulatory family.</text>
</comment>
<gene>
    <name evidence="6" type="ORF">SAMN04488077_12319</name>
</gene>
<dbReference type="GO" id="GO:0003700">
    <property type="term" value="F:DNA-binding transcription factor activity"/>
    <property type="evidence" value="ECO:0007669"/>
    <property type="project" value="InterPro"/>
</dbReference>
<dbReference type="InterPro" id="IPR036388">
    <property type="entry name" value="WH-like_DNA-bd_sf"/>
</dbReference>
<dbReference type="AlphaFoldDB" id="A0A1H8ICP9"/>
<dbReference type="CDD" id="cd08422">
    <property type="entry name" value="PBP2_CrgA_like"/>
    <property type="match status" value="1"/>
</dbReference>
<dbReference type="SUPFAM" id="SSF46785">
    <property type="entry name" value="Winged helix' DNA-binding domain"/>
    <property type="match status" value="1"/>
</dbReference>
<keyword evidence="3" id="KW-0238">DNA-binding</keyword>
<dbReference type="Proteomes" id="UP000182160">
    <property type="component" value="Unassembled WGS sequence"/>
</dbReference>
<dbReference type="PROSITE" id="PS50931">
    <property type="entry name" value="HTH_LYSR"/>
    <property type="match status" value="1"/>
</dbReference>
<dbReference type="GO" id="GO:0006351">
    <property type="term" value="P:DNA-templated transcription"/>
    <property type="evidence" value="ECO:0007669"/>
    <property type="project" value="TreeGrafter"/>
</dbReference>
<dbReference type="Gene3D" id="3.40.190.290">
    <property type="match status" value="1"/>
</dbReference>
<evidence type="ECO:0000313" key="6">
    <source>
        <dbReference type="EMBL" id="SEN65945.1"/>
    </source>
</evidence>
<sequence>MIDRLRQMAIFAKTIDHGSFRGAARELRLSPSVVSHHTSQLEESLGVALIYRSTRKLTLTPEGHRLLAATHKMLEAVEGELADLSVSATAPSGELRVTIPSVLSHSPFTEHIAAFSKAYPRIRLHLDFSDTRRALIDDGFDIAIRMGPKAKSSATSRKLFSVKRKLVASAEYHSSQPVPADPKDLIGWDWLALTPVHSAPIAFSKASGNRESIKPEPQVFANDAQALYRLARAGAGLAIVPDFLADADLASGLMQNVLHDWELNAIEVFAVWPANAPKHGLVHLLLDALTQQKT</sequence>
<organism evidence="6 7">
    <name type="scientific">Roseovarius tolerans</name>
    <dbReference type="NCBI Taxonomy" id="74031"/>
    <lineage>
        <taxon>Bacteria</taxon>
        <taxon>Pseudomonadati</taxon>
        <taxon>Pseudomonadota</taxon>
        <taxon>Alphaproteobacteria</taxon>
        <taxon>Rhodobacterales</taxon>
        <taxon>Roseobacteraceae</taxon>
        <taxon>Roseovarius</taxon>
    </lineage>
</organism>
<evidence type="ECO:0000256" key="2">
    <source>
        <dbReference type="ARBA" id="ARBA00023015"/>
    </source>
</evidence>
<dbReference type="PANTHER" id="PTHR30537">
    <property type="entry name" value="HTH-TYPE TRANSCRIPTIONAL REGULATOR"/>
    <property type="match status" value="1"/>
</dbReference>
<name>A0A1H8ICP9_9RHOB</name>
<protein>
    <submittedName>
        <fullName evidence="6">Transcriptional regulator, LysR family</fullName>
    </submittedName>
</protein>
<dbReference type="EMBL" id="FOBO01000023">
    <property type="protein sequence ID" value="SEN65945.1"/>
    <property type="molecule type" value="Genomic_DNA"/>
</dbReference>
<dbReference type="FunFam" id="1.10.10.10:FF:000001">
    <property type="entry name" value="LysR family transcriptional regulator"/>
    <property type="match status" value="1"/>
</dbReference>
<dbReference type="Pfam" id="PF03466">
    <property type="entry name" value="LysR_substrate"/>
    <property type="match status" value="1"/>
</dbReference>
<keyword evidence="4" id="KW-0804">Transcription</keyword>
<dbReference type="InterPro" id="IPR000847">
    <property type="entry name" value="LysR_HTH_N"/>
</dbReference>